<protein>
    <submittedName>
        <fullName evidence="7">Uncharacterized protein</fullName>
    </submittedName>
</protein>
<comment type="caution">
    <text evidence="7">The sequence shown here is derived from an EMBL/GenBank/DDBJ whole genome shotgun (WGS) entry which is preliminary data.</text>
</comment>
<feature type="transmembrane region" description="Helical" evidence="6">
    <location>
        <begin position="114"/>
        <end position="134"/>
    </location>
</feature>
<dbReference type="InterPro" id="IPR007770">
    <property type="entry name" value="DMP"/>
</dbReference>
<comment type="subcellular location">
    <subcellularLocation>
        <location evidence="1">Membrane</location>
        <topology evidence="1">Multi-pass membrane protein</topology>
    </subcellularLocation>
</comment>
<accession>A0A7J7LRH3</accession>
<evidence type="ECO:0000256" key="1">
    <source>
        <dbReference type="ARBA" id="ARBA00004141"/>
    </source>
</evidence>
<dbReference type="AlphaFoldDB" id="A0A7J7LRH3"/>
<keyword evidence="8" id="KW-1185">Reference proteome</keyword>
<reference evidence="7 8" key="1">
    <citation type="journal article" date="2020" name="IScience">
        <title>Genome Sequencing of the Endangered Kingdonia uniflora (Circaeasteraceae, Ranunculales) Reveals Potential Mechanisms of Evolutionary Specialization.</title>
        <authorList>
            <person name="Sun Y."/>
            <person name="Deng T."/>
            <person name="Zhang A."/>
            <person name="Moore M.J."/>
            <person name="Landis J.B."/>
            <person name="Lin N."/>
            <person name="Zhang H."/>
            <person name="Zhang X."/>
            <person name="Huang J."/>
            <person name="Zhang X."/>
            <person name="Sun H."/>
            <person name="Wang H."/>
        </authorList>
    </citation>
    <scope>NUCLEOTIDE SEQUENCE [LARGE SCALE GENOMIC DNA]</scope>
    <source>
        <strain evidence="7">TB1705</strain>
        <tissue evidence="7">Leaf</tissue>
    </source>
</reference>
<evidence type="ECO:0000313" key="7">
    <source>
        <dbReference type="EMBL" id="KAF6145179.1"/>
    </source>
</evidence>
<keyword evidence="4 6" id="KW-1133">Transmembrane helix</keyword>
<evidence type="ECO:0000256" key="4">
    <source>
        <dbReference type="ARBA" id="ARBA00022989"/>
    </source>
</evidence>
<dbReference type="PANTHER" id="PTHR31621">
    <property type="entry name" value="PROTEIN DMP3"/>
    <property type="match status" value="1"/>
</dbReference>
<sequence length="149" mass="16733">MFENSNEIESGAVTENSKKFDGDGLEMKYLKETMKREVHRVIDLIGSDSVTHFGVLTKNELWSSPASDDVSSYRVRLGDFVHAFFSLLVFVIVVMLDPIMVSCYYPSFESTQKVLLMVLPSVVGDISSVVFVAYSNKHHGIEKFPSQTL</sequence>
<dbReference type="GO" id="GO:0010256">
    <property type="term" value="P:endomembrane system organization"/>
    <property type="evidence" value="ECO:0007669"/>
    <property type="project" value="TreeGrafter"/>
</dbReference>
<organism evidence="7 8">
    <name type="scientific">Kingdonia uniflora</name>
    <dbReference type="NCBI Taxonomy" id="39325"/>
    <lineage>
        <taxon>Eukaryota</taxon>
        <taxon>Viridiplantae</taxon>
        <taxon>Streptophyta</taxon>
        <taxon>Embryophyta</taxon>
        <taxon>Tracheophyta</taxon>
        <taxon>Spermatophyta</taxon>
        <taxon>Magnoliopsida</taxon>
        <taxon>Ranunculales</taxon>
        <taxon>Circaeasteraceae</taxon>
        <taxon>Kingdonia</taxon>
    </lineage>
</organism>
<evidence type="ECO:0000256" key="3">
    <source>
        <dbReference type="ARBA" id="ARBA00022692"/>
    </source>
</evidence>
<proteinExistence type="inferred from homology"/>
<dbReference type="Pfam" id="PF05078">
    <property type="entry name" value="DUF679"/>
    <property type="match status" value="1"/>
</dbReference>
<gene>
    <name evidence="7" type="ORF">GIB67_041374</name>
</gene>
<evidence type="ECO:0000256" key="2">
    <source>
        <dbReference type="ARBA" id="ARBA00008707"/>
    </source>
</evidence>
<keyword evidence="3 6" id="KW-0812">Transmembrane</keyword>
<dbReference type="EMBL" id="JACGCM010002082">
    <property type="protein sequence ID" value="KAF6145179.1"/>
    <property type="molecule type" value="Genomic_DNA"/>
</dbReference>
<dbReference type="OrthoDB" id="1928191at2759"/>
<dbReference type="GO" id="GO:0016020">
    <property type="term" value="C:membrane"/>
    <property type="evidence" value="ECO:0007669"/>
    <property type="project" value="UniProtKB-SubCell"/>
</dbReference>
<evidence type="ECO:0000256" key="6">
    <source>
        <dbReference type="SAM" id="Phobius"/>
    </source>
</evidence>
<dbReference type="PANTHER" id="PTHR31621:SF66">
    <property type="entry name" value="PROTEIN DMP2"/>
    <property type="match status" value="1"/>
</dbReference>
<dbReference type="Proteomes" id="UP000541444">
    <property type="component" value="Unassembled WGS sequence"/>
</dbReference>
<keyword evidence="5 6" id="KW-0472">Membrane</keyword>
<evidence type="ECO:0000313" key="8">
    <source>
        <dbReference type="Proteomes" id="UP000541444"/>
    </source>
</evidence>
<dbReference type="GO" id="GO:0005737">
    <property type="term" value="C:cytoplasm"/>
    <property type="evidence" value="ECO:0007669"/>
    <property type="project" value="UniProtKB-ARBA"/>
</dbReference>
<comment type="similarity">
    <text evidence="2">Belongs to the plant DMP1 protein family.</text>
</comment>
<name>A0A7J7LRH3_9MAGN</name>
<feature type="transmembrane region" description="Helical" evidence="6">
    <location>
        <begin position="83"/>
        <end position="108"/>
    </location>
</feature>
<evidence type="ECO:0000256" key="5">
    <source>
        <dbReference type="ARBA" id="ARBA00023136"/>
    </source>
</evidence>